<dbReference type="SUPFAM" id="SSF50475">
    <property type="entry name" value="FMN-binding split barrel"/>
    <property type="match status" value="1"/>
</dbReference>
<dbReference type="RefSeq" id="WP_154522770.1">
    <property type="nucleotide sequence ID" value="NZ_JAQYJL010000026.1"/>
</dbReference>
<dbReference type="Proteomes" id="UP000481852">
    <property type="component" value="Unassembled WGS sequence"/>
</dbReference>
<protein>
    <submittedName>
        <fullName evidence="2">NimC/NimA family protein</fullName>
    </submittedName>
</protein>
<dbReference type="EMBL" id="VULZ01000002">
    <property type="protein sequence ID" value="MSS13955.1"/>
    <property type="molecule type" value="Genomic_DNA"/>
</dbReference>
<reference evidence="2 3" key="1">
    <citation type="submission" date="2019-08" db="EMBL/GenBank/DDBJ databases">
        <title>In-depth cultivation of the pig gut microbiome towards novel bacterial diversity and tailored functional studies.</title>
        <authorList>
            <person name="Wylensek D."/>
            <person name="Hitch T.C.A."/>
            <person name="Clavel T."/>
        </authorList>
    </citation>
    <scope>NUCLEOTIDE SEQUENCE [LARGE SCALE GENOMIC DNA]</scope>
    <source>
        <strain evidence="2 3">Oil+RF-744-WCA-WT-11</strain>
    </source>
</reference>
<dbReference type="AlphaFoldDB" id="A0A6L5X2V5"/>
<evidence type="ECO:0000313" key="3">
    <source>
        <dbReference type="Proteomes" id="UP000481852"/>
    </source>
</evidence>
<feature type="domain" description="Pyridoxamine 5'-phosphate oxidase N-terminal" evidence="1">
    <location>
        <begin position="2"/>
        <end position="89"/>
    </location>
</feature>
<dbReference type="Gene3D" id="2.30.110.10">
    <property type="entry name" value="Electron Transport, Fmn-binding Protein, Chain A"/>
    <property type="match status" value="1"/>
</dbReference>
<sequence length="131" mass="14550">MEKVLEFLKKAGVWYLATVDEEGNPQVRPFGAQNIFEGKLYIQTGLKKKVAKQMLAHPQIAISGMADGKWIRLNAEAVHDERIEAQQSMLDANPSLKSMYAAGDGNTAVFYLKNATAEICSFTAEPEVIRF</sequence>
<gene>
    <name evidence="2" type="ORF">FYJ35_02675</name>
</gene>
<comment type="caution">
    <text evidence="2">The sequence shown here is derived from an EMBL/GenBank/DDBJ whole genome shotgun (WGS) entry which is preliminary data.</text>
</comment>
<keyword evidence="3" id="KW-1185">Reference proteome</keyword>
<organism evidence="2 3">
    <name type="scientific">Porcincola intestinalis</name>
    <dbReference type="NCBI Taxonomy" id="2606632"/>
    <lineage>
        <taxon>Bacteria</taxon>
        <taxon>Bacillati</taxon>
        <taxon>Bacillota</taxon>
        <taxon>Clostridia</taxon>
        <taxon>Lachnospirales</taxon>
        <taxon>Lachnospiraceae</taxon>
        <taxon>Porcincola</taxon>
    </lineage>
</organism>
<evidence type="ECO:0000313" key="2">
    <source>
        <dbReference type="EMBL" id="MSS13955.1"/>
    </source>
</evidence>
<dbReference type="InterPro" id="IPR011576">
    <property type="entry name" value="Pyridox_Oxase_N"/>
</dbReference>
<name>A0A6L5X2V5_9FIRM</name>
<dbReference type="Pfam" id="PF01243">
    <property type="entry name" value="PNPOx_N"/>
    <property type="match status" value="1"/>
</dbReference>
<dbReference type="InterPro" id="IPR012349">
    <property type="entry name" value="Split_barrel_FMN-bd"/>
</dbReference>
<evidence type="ECO:0000259" key="1">
    <source>
        <dbReference type="Pfam" id="PF01243"/>
    </source>
</evidence>
<accession>A0A6L5X2V5</accession>
<proteinExistence type="predicted"/>